<reference evidence="1 2" key="1">
    <citation type="journal article" date="2017" name="J. Antimicrob. Chemother.">
        <title>Characterization of the population structure, drug resistance mechanisms and plasmids of the community-associated Enterobacter cloacae complex in China.</title>
        <authorList>
            <person name="Zhou K."/>
            <person name="Yu W."/>
            <person name="Cao X."/>
            <person name="Shen P."/>
            <person name="Lu H."/>
            <person name="Luo Q."/>
            <person name="Rossen J.W.A."/>
            <person name="Xiao Y."/>
        </authorList>
    </citation>
    <scope>NUCLEOTIDE SEQUENCE [LARGE SCALE GENOMIC DNA]</scope>
    <source>
        <strain evidence="1 2">ECC904</strain>
    </source>
</reference>
<dbReference type="EMBL" id="NEEW01000006">
    <property type="protein sequence ID" value="PJD84340.1"/>
    <property type="molecule type" value="Genomic_DNA"/>
</dbReference>
<organism evidence="1 2">
    <name type="scientific">Enterobacter hormaechei</name>
    <dbReference type="NCBI Taxonomy" id="158836"/>
    <lineage>
        <taxon>Bacteria</taxon>
        <taxon>Pseudomonadati</taxon>
        <taxon>Pseudomonadota</taxon>
        <taxon>Gammaproteobacteria</taxon>
        <taxon>Enterobacterales</taxon>
        <taxon>Enterobacteriaceae</taxon>
        <taxon>Enterobacter</taxon>
        <taxon>Enterobacter cloacae complex</taxon>
    </lineage>
</organism>
<proteinExistence type="predicted"/>
<comment type="caution">
    <text evidence="1">The sequence shown here is derived from an EMBL/GenBank/DDBJ whole genome shotgun (WGS) entry which is preliminary data.</text>
</comment>
<name>A0A2J0Q0U3_9ENTR</name>
<evidence type="ECO:0000313" key="1">
    <source>
        <dbReference type="EMBL" id="PJD84340.1"/>
    </source>
</evidence>
<accession>A0A2J0Q0U3</accession>
<evidence type="ECO:0000313" key="2">
    <source>
        <dbReference type="Proteomes" id="UP000229974"/>
    </source>
</evidence>
<dbReference type="AlphaFoldDB" id="A0A2J0Q0U3"/>
<dbReference type="Proteomes" id="UP000229974">
    <property type="component" value="Unassembled WGS sequence"/>
</dbReference>
<gene>
    <name evidence="1" type="ORF">B9Q30_14400</name>
</gene>
<protein>
    <submittedName>
        <fullName evidence="1">Uncharacterized protein</fullName>
    </submittedName>
</protein>
<dbReference type="RefSeq" id="WP_045623668.1">
    <property type="nucleotide sequence ID" value="NZ_FJWQ01000057.1"/>
</dbReference>
<sequence>MHLETTQTKRFAQHVKYCEWYFTEIEAINNDAYMTDDEKITALDDLENRVLTLAAPFLAAANKIKMTMEQIKND</sequence>
<dbReference type="OrthoDB" id="9892063at2"/>